<dbReference type="Pfam" id="PF05685">
    <property type="entry name" value="Uma2"/>
    <property type="match status" value="1"/>
</dbReference>
<reference evidence="2" key="1">
    <citation type="journal article" date="2015" name="PeerJ">
        <title>First genomic representation of candidate bacterial phylum KSB3 points to enhanced environmental sensing as a trigger of wastewater bulking.</title>
        <authorList>
            <person name="Sekiguchi Y."/>
            <person name="Ohashi A."/>
            <person name="Parks D.H."/>
            <person name="Yamauchi T."/>
            <person name="Tyson G.W."/>
            <person name="Hugenholtz P."/>
        </authorList>
    </citation>
    <scope>NUCLEOTIDE SEQUENCE [LARGE SCALE GENOMIC DNA]</scope>
</reference>
<protein>
    <recommendedName>
        <fullName evidence="1">Putative restriction endonuclease domain-containing protein</fullName>
    </recommendedName>
</protein>
<dbReference type="Proteomes" id="UP000030661">
    <property type="component" value="Unassembled WGS sequence"/>
</dbReference>
<accession>A0A081C091</accession>
<evidence type="ECO:0000259" key="1">
    <source>
        <dbReference type="Pfam" id="PF05685"/>
    </source>
</evidence>
<dbReference type="PANTHER" id="PTHR35400">
    <property type="entry name" value="SLR1083 PROTEIN"/>
    <property type="match status" value="1"/>
</dbReference>
<gene>
    <name evidence="2" type="ORF">U27_04969</name>
</gene>
<dbReference type="EMBL" id="DF820466">
    <property type="protein sequence ID" value="GAK57996.1"/>
    <property type="molecule type" value="Genomic_DNA"/>
</dbReference>
<dbReference type="SUPFAM" id="SSF52980">
    <property type="entry name" value="Restriction endonuclease-like"/>
    <property type="match status" value="1"/>
</dbReference>
<name>A0A081C091_VECG1</name>
<organism evidence="2">
    <name type="scientific">Vecturithrix granuli</name>
    <dbReference type="NCBI Taxonomy" id="1499967"/>
    <lineage>
        <taxon>Bacteria</taxon>
        <taxon>Candidatus Moduliflexota</taxon>
        <taxon>Candidatus Vecturitrichia</taxon>
        <taxon>Candidatus Vecturitrichales</taxon>
        <taxon>Candidatus Vecturitrichaceae</taxon>
        <taxon>Candidatus Vecturithrix</taxon>
    </lineage>
</organism>
<dbReference type="Gene3D" id="3.90.1570.10">
    <property type="entry name" value="tt1808, chain A"/>
    <property type="match status" value="1"/>
</dbReference>
<dbReference type="PANTHER" id="PTHR35400:SF3">
    <property type="entry name" value="SLL1072 PROTEIN"/>
    <property type="match status" value="1"/>
</dbReference>
<keyword evidence="3" id="KW-1185">Reference proteome</keyword>
<proteinExistence type="predicted"/>
<dbReference type="InterPro" id="IPR011335">
    <property type="entry name" value="Restrct_endonuc-II-like"/>
</dbReference>
<sequence>MTIIEAPKSSIKSRYLQYSAKNRSPVPLLENGDHLTREEFEYRYEQMPEANKAELIEGVVRMPSPVYRAHGWAHSQIITWIGVYCAATPGVRLYGNTSMRLDADNEPQPDALLRIEAD</sequence>
<feature type="domain" description="Putative restriction endonuclease" evidence="1">
    <location>
        <begin position="43"/>
        <end position="113"/>
    </location>
</feature>
<evidence type="ECO:0000313" key="3">
    <source>
        <dbReference type="Proteomes" id="UP000030661"/>
    </source>
</evidence>
<dbReference type="InterPro" id="IPR008538">
    <property type="entry name" value="Uma2"/>
</dbReference>
<dbReference type="eggNOG" id="COG4636">
    <property type="taxonomic scope" value="Bacteria"/>
</dbReference>
<dbReference type="HOGENOM" id="CLU_170936_0_0_0"/>
<dbReference type="STRING" id="1499967.U27_04969"/>
<dbReference type="InterPro" id="IPR012296">
    <property type="entry name" value="Nuclease_put_TT1808"/>
</dbReference>
<dbReference type="AlphaFoldDB" id="A0A081C091"/>
<evidence type="ECO:0000313" key="2">
    <source>
        <dbReference type="EMBL" id="GAK57996.1"/>
    </source>
</evidence>